<dbReference type="EMBL" id="CADCTQ010000489">
    <property type="protein sequence ID" value="CAA9307584.1"/>
    <property type="molecule type" value="Genomic_DNA"/>
</dbReference>
<protein>
    <submittedName>
        <fullName evidence="2">Uncharacterized protein</fullName>
    </submittedName>
</protein>
<dbReference type="AlphaFoldDB" id="A0A6J4KJ23"/>
<keyword evidence="1" id="KW-1133">Transmembrane helix</keyword>
<sequence>MIGPFMPSILLSFNILIGCYPFMCLLQSLLPLGYLGGASHMDCFSV</sequence>
<accession>A0A6J4KJ23</accession>
<keyword evidence="1" id="KW-0472">Membrane</keyword>
<name>A0A6J4KJ23_9SPHI</name>
<organism evidence="2">
    <name type="scientific">uncultured Cytophagales bacterium</name>
    <dbReference type="NCBI Taxonomy" id="158755"/>
    <lineage>
        <taxon>Bacteria</taxon>
        <taxon>Pseudomonadati</taxon>
        <taxon>Bacteroidota</taxon>
        <taxon>Sphingobacteriia</taxon>
        <taxon>Sphingobacteriales</taxon>
        <taxon>environmental samples</taxon>
    </lineage>
</organism>
<evidence type="ECO:0000256" key="1">
    <source>
        <dbReference type="SAM" id="Phobius"/>
    </source>
</evidence>
<proteinExistence type="predicted"/>
<keyword evidence="1" id="KW-0812">Transmembrane</keyword>
<gene>
    <name evidence="2" type="ORF">AVDCRST_MAG56-5927</name>
</gene>
<feature type="transmembrane region" description="Helical" evidence="1">
    <location>
        <begin position="6"/>
        <end position="26"/>
    </location>
</feature>
<evidence type="ECO:0000313" key="2">
    <source>
        <dbReference type="EMBL" id="CAA9307584.1"/>
    </source>
</evidence>
<reference evidence="2" key="1">
    <citation type="submission" date="2020-02" db="EMBL/GenBank/DDBJ databases">
        <authorList>
            <person name="Meier V. D."/>
        </authorList>
    </citation>
    <scope>NUCLEOTIDE SEQUENCE</scope>
    <source>
        <strain evidence="2">AVDCRST_MAG56</strain>
    </source>
</reference>